<gene>
    <name evidence="2" type="ORF">FZEAL_2818</name>
</gene>
<feature type="compositionally biased region" description="Basic and acidic residues" evidence="1">
    <location>
        <begin position="50"/>
        <end position="70"/>
    </location>
</feature>
<protein>
    <submittedName>
        <fullName evidence="2">Uncharacterized protein</fullName>
    </submittedName>
</protein>
<feature type="compositionally biased region" description="Polar residues" evidence="1">
    <location>
        <begin position="1"/>
        <end position="40"/>
    </location>
</feature>
<evidence type="ECO:0000256" key="1">
    <source>
        <dbReference type="SAM" id="MobiDB-lite"/>
    </source>
</evidence>
<reference evidence="2" key="2">
    <citation type="submission" date="2020-05" db="EMBL/GenBank/DDBJ databases">
        <authorList>
            <person name="Kim H.-S."/>
            <person name="Proctor R.H."/>
            <person name="Brown D.W."/>
        </authorList>
    </citation>
    <scope>NUCLEOTIDE SEQUENCE</scope>
    <source>
        <strain evidence="2">NRRL 22465</strain>
    </source>
</reference>
<accession>A0A8H4UQ39</accession>
<feature type="region of interest" description="Disordered" evidence="1">
    <location>
        <begin position="1"/>
        <end position="72"/>
    </location>
</feature>
<dbReference type="OrthoDB" id="5004373at2759"/>
<evidence type="ECO:0000313" key="2">
    <source>
        <dbReference type="EMBL" id="KAF4981388.1"/>
    </source>
</evidence>
<comment type="caution">
    <text evidence="2">The sequence shown here is derived from an EMBL/GenBank/DDBJ whole genome shotgun (WGS) entry which is preliminary data.</text>
</comment>
<dbReference type="Proteomes" id="UP000635477">
    <property type="component" value="Unassembled WGS sequence"/>
</dbReference>
<dbReference type="EMBL" id="JABEYC010000172">
    <property type="protein sequence ID" value="KAF4981388.1"/>
    <property type="molecule type" value="Genomic_DNA"/>
</dbReference>
<name>A0A8H4UQ39_9HYPO</name>
<evidence type="ECO:0000313" key="3">
    <source>
        <dbReference type="Proteomes" id="UP000635477"/>
    </source>
</evidence>
<keyword evidence="3" id="KW-1185">Reference proteome</keyword>
<sequence>MSHQLSSNAYSASNVSETTLVDTSKATTSPKPGLEQQQAPKPSLKKKIMRKLDGSVDPTKKPADPSKSWEARATPVARARSVHWLPVIITGIIWNHAGNENIRQAAPPLLFVCLCKRPACWERRHQSSLLDRRAIWTSELSRALELGLAQFGVFDHLVSSQQTHKVAIALHGGGRSNNV</sequence>
<dbReference type="AlphaFoldDB" id="A0A8H4UQ39"/>
<organism evidence="2 3">
    <name type="scientific">Fusarium zealandicum</name>
    <dbReference type="NCBI Taxonomy" id="1053134"/>
    <lineage>
        <taxon>Eukaryota</taxon>
        <taxon>Fungi</taxon>
        <taxon>Dikarya</taxon>
        <taxon>Ascomycota</taxon>
        <taxon>Pezizomycotina</taxon>
        <taxon>Sordariomycetes</taxon>
        <taxon>Hypocreomycetidae</taxon>
        <taxon>Hypocreales</taxon>
        <taxon>Nectriaceae</taxon>
        <taxon>Fusarium</taxon>
        <taxon>Fusarium staphyleae species complex</taxon>
    </lineage>
</organism>
<proteinExistence type="predicted"/>
<reference evidence="2" key="1">
    <citation type="journal article" date="2020" name="BMC Genomics">
        <title>Correction to: Identification and distribution of gene clusters required for synthesis of sphingolipid metabolism inhibitors in diverse species of the filamentous fungus Fusarium.</title>
        <authorList>
            <person name="Kim H.S."/>
            <person name="Lohmar J.M."/>
            <person name="Busman M."/>
            <person name="Brown D.W."/>
            <person name="Naumann T.A."/>
            <person name="Divon H.H."/>
            <person name="Lysoe E."/>
            <person name="Uhlig S."/>
            <person name="Proctor R.H."/>
        </authorList>
    </citation>
    <scope>NUCLEOTIDE SEQUENCE</scope>
    <source>
        <strain evidence="2">NRRL 22465</strain>
    </source>
</reference>